<evidence type="ECO:0000313" key="15">
    <source>
        <dbReference type="Proteomes" id="UP000095662"/>
    </source>
</evidence>
<gene>
    <name evidence="12 14" type="primary">pyrD</name>
    <name evidence="14" type="ORF">ERS852540_02354</name>
</gene>
<feature type="binding site" evidence="12">
    <location>
        <position position="102"/>
    </location>
    <ligand>
        <name>FMN</name>
        <dbReference type="ChEBI" id="CHEBI:58210"/>
    </ligand>
</feature>
<dbReference type="AlphaFoldDB" id="A0A175A0Q0"/>
<dbReference type="PIRSF" id="PIRSF000164">
    <property type="entry name" value="DHO_oxidase"/>
    <property type="match status" value="1"/>
</dbReference>
<reference evidence="14 15" key="1">
    <citation type="submission" date="2015-09" db="EMBL/GenBank/DDBJ databases">
        <authorList>
            <consortium name="Pathogen Informatics"/>
        </authorList>
    </citation>
    <scope>NUCLEOTIDE SEQUENCE [LARGE SCALE GENOMIC DNA]</scope>
    <source>
        <strain evidence="14 15">2789STDY5834928</strain>
    </source>
</reference>
<dbReference type="Pfam" id="PF01180">
    <property type="entry name" value="DHO_dh"/>
    <property type="match status" value="1"/>
</dbReference>
<dbReference type="EMBL" id="CZBY01000025">
    <property type="protein sequence ID" value="CUQ91547.1"/>
    <property type="molecule type" value="Genomic_DNA"/>
</dbReference>
<dbReference type="NCBIfam" id="NF005574">
    <property type="entry name" value="PRK07259.1"/>
    <property type="match status" value="1"/>
</dbReference>
<dbReference type="InterPro" id="IPR012135">
    <property type="entry name" value="Dihydroorotate_DH_1_2"/>
</dbReference>
<evidence type="ECO:0000256" key="11">
    <source>
        <dbReference type="ARBA" id="ARBA00048996"/>
    </source>
</evidence>
<feature type="binding site" evidence="12">
    <location>
        <begin position="48"/>
        <end position="49"/>
    </location>
    <ligand>
        <name>FMN</name>
        <dbReference type="ChEBI" id="CHEBI:58210"/>
    </ligand>
</feature>
<dbReference type="InterPro" id="IPR049622">
    <property type="entry name" value="Dihydroorotate_DH_I"/>
</dbReference>
<dbReference type="HAMAP" id="MF_00224">
    <property type="entry name" value="DHO_dh_type1"/>
    <property type="match status" value="1"/>
</dbReference>
<keyword evidence="10" id="KW-0520">NAD</keyword>
<dbReference type="STRING" id="39492.ERS852540_02354"/>
<comment type="function">
    <text evidence="1">Catalyzes the conversion of dihydroorotate to orotate with NAD(+) as electron acceptor.</text>
</comment>
<evidence type="ECO:0000256" key="2">
    <source>
        <dbReference type="ARBA" id="ARBA00004496"/>
    </source>
</evidence>
<keyword evidence="7 12" id="KW-0288">FMN</keyword>
<evidence type="ECO:0000259" key="13">
    <source>
        <dbReference type="Pfam" id="PF01180"/>
    </source>
</evidence>
<dbReference type="GO" id="GO:0005737">
    <property type="term" value="C:cytoplasm"/>
    <property type="evidence" value="ECO:0007669"/>
    <property type="project" value="UniProtKB-SubCell"/>
</dbReference>
<name>A0A175A0Q0_9FIRM</name>
<dbReference type="UniPathway" id="UPA00070"/>
<dbReference type="Proteomes" id="UP000095662">
    <property type="component" value="Unassembled WGS sequence"/>
</dbReference>
<evidence type="ECO:0000256" key="9">
    <source>
        <dbReference type="ARBA" id="ARBA00023002"/>
    </source>
</evidence>
<feature type="domain" description="Dihydroorotate dehydrogenase catalytic" evidence="13">
    <location>
        <begin position="8"/>
        <end position="288"/>
    </location>
</feature>
<comment type="subcellular location">
    <subcellularLocation>
        <location evidence="2 12">Cytoplasm</location>
    </subcellularLocation>
</comment>
<feature type="binding site" evidence="12">
    <location>
        <position position="219"/>
    </location>
    <ligand>
        <name>FMN</name>
        <dbReference type="ChEBI" id="CHEBI:58210"/>
    </ligand>
</feature>
<feature type="binding site" evidence="12">
    <location>
        <begin position="72"/>
        <end position="76"/>
    </location>
    <ligand>
        <name>substrate</name>
    </ligand>
</feature>
<dbReference type="PROSITE" id="PS00911">
    <property type="entry name" value="DHODEHASE_1"/>
    <property type="match status" value="1"/>
</dbReference>
<dbReference type="InterPro" id="IPR013785">
    <property type="entry name" value="Aldolase_TIM"/>
</dbReference>
<evidence type="ECO:0000256" key="5">
    <source>
        <dbReference type="ARBA" id="ARBA00022490"/>
    </source>
</evidence>
<feature type="active site" description="Nucleophile" evidence="12">
    <location>
        <position position="132"/>
    </location>
</feature>
<keyword evidence="9 12" id="KW-0560">Oxidoreductase</keyword>
<dbReference type="EC" id="1.3.-.-" evidence="12"/>
<evidence type="ECO:0000256" key="7">
    <source>
        <dbReference type="ARBA" id="ARBA00022643"/>
    </source>
</evidence>
<protein>
    <recommendedName>
        <fullName evidence="12">Dihydroorotate dehydrogenase</fullName>
        <shortName evidence="12">DHOD</shortName>
        <shortName evidence="12">DHODase</shortName>
        <shortName evidence="12">DHOdehase</shortName>
        <ecNumber evidence="12">1.3.-.-</ecNumber>
    </recommendedName>
</protein>
<sequence>MSFKPDISVDVCGKHFKNPVIAASGAYGFGEDYTDLYPLSALGGISCKGTTLNKKDGNIPPRIAETPSGILNSVGLQNPGVDKFINYYLPRLRTQDTVVIANIAGAVIDDYIAVAEKLDATDVDMIELNISCPNVKQGGATWGVTCEGAASVTRAVRNATKKPVIVKLTPNVTNITEIAKAVEAEGADSVSLINTLLGMRIDIRTRRPILHNNVGGLSGPAVFPVAVRMVWQVANAVKIPVIGMGGIATAEDAIEMMMAGASAVQMGTAIFNDPYAPIKVCEGMEKFLAEQKIEKISDIVGTVKPW</sequence>
<accession>A0A175A0Q0</accession>
<evidence type="ECO:0000256" key="8">
    <source>
        <dbReference type="ARBA" id="ARBA00022975"/>
    </source>
</evidence>
<keyword evidence="8 12" id="KW-0665">Pyrimidine biosynthesis</keyword>
<dbReference type="FunFam" id="3.20.20.70:FF:000027">
    <property type="entry name" value="Dihydropyrimidine dehydrogenase [NADP(+)]"/>
    <property type="match status" value="1"/>
</dbReference>
<comment type="catalytic activity">
    <reaction evidence="11">
        <text>(S)-dihydroorotate + NAD(+) = orotate + NADH + H(+)</text>
        <dbReference type="Rhea" id="RHEA:13513"/>
        <dbReference type="ChEBI" id="CHEBI:15378"/>
        <dbReference type="ChEBI" id="CHEBI:30839"/>
        <dbReference type="ChEBI" id="CHEBI:30864"/>
        <dbReference type="ChEBI" id="CHEBI:57540"/>
        <dbReference type="ChEBI" id="CHEBI:57945"/>
        <dbReference type="EC" id="1.3.1.14"/>
    </reaction>
</comment>
<keyword evidence="5 12" id="KW-0963">Cytoplasm</keyword>
<organism evidence="14 15">
    <name type="scientific">[Eubacterium] siraeum</name>
    <dbReference type="NCBI Taxonomy" id="39492"/>
    <lineage>
        <taxon>Bacteria</taxon>
        <taxon>Bacillati</taxon>
        <taxon>Bacillota</taxon>
        <taxon>Clostridia</taxon>
        <taxon>Eubacteriales</taxon>
        <taxon>Oscillospiraceae</taxon>
        <taxon>Oscillospiraceae incertae sedis</taxon>
    </lineage>
</organism>
<evidence type="ECO:0000256" key="1">
    <source>
        <dbReference type="ARBA" id="ARBA00003616"/>
    </source>
</evidence>
<evidence type="ECO:0000256" key="6">
    <source>
        <dbReference type="ARBA" id="ARBA00022630"/>
    </source>
</evidence>
<evidence type="ECO:0000256" key="10">
    <source>
        <dbReference type="ARBA" id="ARBA00023027"/>
    </source>
</evidence>
<dbReference type="OrthoDB" id="9794954at2"/>
<feature type="binding site" evidence="12">
    <location>
        <position position="193"/>
    </location>
    <ligand>
        <name>FMN</name>
        <dbReference type="ChEBI" id="CHEBI:58210"/>
    </ligand>
</feature>
<feature type="binding site" evidence="12">
    <location>
        <begin position="245"/>
        <end position="246"/>
    </location>
    <ligand>
        <name>FMN</name>
        <dbReference type="ChEBI" id="CHEBI:58210"/>
    </ligand>
</feature>
<dbReference type="GO" id="GO:0004589">
    <property type="term" value="F:dihydroorotate dehydrogenase (NAD+) activity"/>
    <property type="evidence" value="ECO:0007669"/>
    <property type="project" value="UniProtKB-EC"/>
</dbReference>
<comment type="similarity">
    <text evidence="4 12">Belongs to the dihydroorotate dehydrogenase family. Type 1 subfamily.</text>
</comment>
<evidence type="ECO:0000313" key="14">
    <source>
        <dbReference type="EMBL" id="CUQ91547.1"/>
    </source>
</evidence>
<dbReference type="PANTHER" id="PTHR48109:SF1">
    <property type="entry name" value="DIHYDROOROTATE DEHYDROGENASE (FUMARATE)"/>
    <property type="match status" value="1"/>
</dbReference>
<feature type="binding site" evidence="12">
    <location>
        <begin position="194"/>
        <end position="195"/>
    </location>
    <ligand>
        <name>substrate</name>
    </ligand>
</feature>
<dbReference type="SUPFAM" id="SSF51395">
    <property type="entry name" value="FMN-linked oxidoreductases"/>
    <property type="match status" value="1"/>
</dbReference>
<feature type="binding site" evidence="12">
    <location>
        <position position="167"/>
    </location>
    <ligand>
        <name>FMN</name>
        <dbReference type="ChEBI" id="CHEBI:58210"/>
    </ligand>
</feature>
<keyword evidence="6 12" id="KW-0285">Flavoprotein</keyword>
<feature type="binding site" evidence="12">
    <location>
        <position position="129"/>
    </location>
    <ligand>
        <name>FMN</name>
        <dbReference type="ChEBI" id="CHEBI:58210"/>
    </ligand>
</feature>
<dbReference type="InterPro" id="IPR024920">
    <property type="entry name" value="Dihydroorotate_DH_1"/>
</dbReference>
<comment type="catalytic activity">
    <reaction evidence="12">
        <text>(S)-dihydroorotate + A = orotate + AH2</text>
        <dbReference type="Rhea" id="RHEA:18073"/>
        <dbReference type="ChEBI" id="CHEBI:13193"/>
        <dbReference type="ChEBI" id="CHEBI:17499"/>
        <dbReference type="ChEBI" id="CHEBI:30839"/>
        <dbReference type="ChEBI" id="CHEBI:30864"/>
    </reaction>
</comment>
<evidence type="ECO:0000256" key="3">
    <source>
        <dbReference type="ARBA" id="ARBA00004715"/>
    </source>
</evidence>
<dbReference type="NCBIfam" id="TIGR01037">
    <property type="entry name" value="pyrD_sub1_fam"/>
    <property type="match status" value="1"/>
</dbReference>
<dbReference type="Gene3D" id="3.20.20.70">
    <property type="entry name" value="Aldolase class I"/>
    <property type="match status" value="1"/>
</dbReference>
<proteinExistence type="inferred from homology"/>
<dbReference type="InterPro" id="IPR005720">
    <property type="entry name" value="Dihydroorotate_DH_cat"/>
</dbReference>
<comment type="pathway">
    <text evidence="3">Pyrimidine metabolism; UMP biosynthesis via de novo pathway; orotate from (S)-dihydroorotate (NAD(+) route): step 1/1.</text>
</comment>
<dbReference type="GO" id="GO:0006207">
    <property type="term" value="P:'de novo' pyrimidine nucleobase biosynthetic process"/>
    <property type="evidence" value="ECO:0007669"/>
    <property type="project" value="InterPro"/>
</dbReference>
<feature type="binding site" evidence="12">
    <location>
        <begin position="267"/>
        <end position="268"/>
    </location>
    <ligand>
        <name>FMN</name>
        <dbReference type="ChEBI" id="CHEBI:58210"/>
    </ligand>
</feature>
<dbReference type="GO" id="GO:0044205">
    <property type="term" value="P:'de novo' UMP biosynthetic process"/>
    <property type="evidence" value="ECO:0007669"/>
    <property type="project" value="UniProtKB-UniRule"/>
</dbReference>
<dbReference type="CDD" id="cd04740">
    <property type="entry name" value="DHOD_1B_like"/>
    <property type="match status" value="1"/>
</dbReference>
<dbReference type="InterPro" id="IPR050074">
    <property type="entry name" value="DHO_dehydrogenase"/>
</dbReference>
<evidence type="ECO:0000256" key="4">
    <source>
        <dbReference type="ARBA" id="ARBA00008008"/>
    </source>
</evidence>
<feature type="binding site" evidence="12">
    <location>
        <position position="24"/>
    </location>
    <ligand>
        <name>FMN</name>
        <dbReference type="ChEBI" id="CHEBI:58210"/>
    </ligand>
</feature>
<comment type="cofactor">
    <cofactor evidence="12">
        <name>FMN</name>
        <dbReference type="ChEBI" id="CHEBI:58210"/>
    </cofactor>
    <text evidence="12">Binds 1 FMN per subunit.</text>
</comment>
<dbReference type="InterPro" id="IPR033888">
    <property type="entry name" value="DHOD_1B"/>
</dbReference>
<dbReference type="PANTHER" id="PTHR48109">
    <property type="entry name" value="DIHYDROOROTATE DEHYDROGENASE (QUINONE), MITOCHONDRIAL-RELATED"/>
    <property type="match status" value="1"/>
</dbReference>
<evidence type="ECO:0000256" key="12">
    <source>
        <dbReference type="HAMAP-Rule" id="MF_00224"/>
    </source>
</evidence>
<dbReference type="InterPro" id="IPR001295">
    <property type="entry name" value="Dihydroorotate_DH_CS"/>
</dbReference>
<dbReference type="PROSITE" id="PS00912">
    <property type="entry name" value="DHODEHASE_2"/>
    <property type="match status" value="1"/>
</dbReference>
<feature type="binding site" evidence="12">
    <location>
        <position position="129"/>
    </location>
    <ligand>
        <name>substrate</name>
    </ligand>
</feature>
<feature type="binding site" evidence="12">
    <location>
        <position position="48"/>
    </location>
    <ligand>
        <name>substrate</name>
    </ligand>
</feature>